<keyword evidence="2" id="KW-1133">Transmembrane helix</keyword>
<evidence type="ECO:0008006" key="5">
    <source>
        <dbReference type="Google" id="ProtNLM"/>
    </source>
</evidence>
<reference evidence="3 4" key="1">
    <citation type="journal article" date="2018" name="Evol. Lett.">
        <title>Horizontal gene cluster transfer increased hallucinogenic mushroom diversity.</title>
        <authorList>
            <person name="Reynolds H.T."/>
            <person name="Vijayakumar V."/>
            <person name="Gluck-Thaler E."/>
            <person name="Korotkin H.B."/>
            <person name="Matheny P.B."/>
            <person name="Slot J.C."/>
        </authorList>
    </citation>
    <scope>NUCLEOTIDE SEQUENCE [LARGE SCALE GENOMIC DNA]</scope>
    <source>
        <strain evidence="3 4">2631</strain>
    </source>
</reference>
<evidence type="ECO:0000313" key="3">
    <source>
        <dbReference type="EMBL" id="PPQ94177.1"/>
    </source>
</evidence>
<proteinExistence type="predicted"/>
<feature type="transmembrane region" description="Helical" evidence="2">
    <location>
        <begin position="101"/>
        <end position="119"/>
    </location>
</feature>
<name>A0A409XU02_PSICY</name>
<accession>A0A409XU02</accession>
<dbReference type="EMBL" id="NHYD01000436">
    <property type="protein sequence ID" value="PPQ94177.1"/>
    <property type="molecule type" value="Genomic_DNA"/>
</dbReference>
<feature type="transmembrane region" description="Helical" evidence="2">
    <location>
        <begin position="256"/>
        <end position="277"/>
    </location>
</feature>
<comment type="caution">
    <text evidence="3">The sequence shown here is derived from an EMBL/GenBank/DDBJ whole genome shotgun (WGS) entry which is preliminary data.</text>
</comment>
<feature type="transmembrane region" description="Helical" evidence="2">
    <location>
        <begin position="131"/>
        <end position="152"/>
    </location>
</feature>
<keyword evidence="2" id="KW-0472">Membrane</keyword>
<keyword evidence="4" id="KW-1185">Reference proteome</keyword>
<protein>
    <recommendedName>
        <fullName evidence="5">G-protein coupled receptors family 1 profile domain-containing protein</fullName>
    </recommendedName>
</protein>
<dbReference type="AlphaFoldDB" id="A0A409XU02"/>
<feature type="transmembrane region" description="Helical" evidence="2">
    <location>
        <begin position="172"/>
        <end position="193"/>
    </location>
</feature>
<feature type="transmembrane region" description="Helical" evidence="2">
    <location>
        <begin position="233"/>
        <end position="250"/>
    </location>
</feature>
<feature type="compositionally biased region" description="Polar residues" evidence="1">
    <location>
        <begin position="302"/>
        <end position="314"/>
    </location>
</feature>
<feature type="transmembrane region" description="Helical" evidence="2">
    <location>
        <begin position="30"/>
        <end position="50"/>
    </location>
</feature>
<dbReference type="Proteomes" id="UP000283269">
    <property type="component" value="Unassembled WGS sequence"/>
</dbReference>
<gene>
    <name evidence="3" type="ORF">CVT25_003814</name>
</gene>
<evidence type="ECO:0000256" key="2">
    <source>
        <dbReference type="SAM" id="Phobius"/>
    </source>
</evidence>
<feature type="region of interest" description="Disordered" evidence="1">
    <location>
        <begin position="302"/>
        <end position="359"/>
    </location>
</feature>
<dbReference type="STRING" id="93625.A0A409XU02"/>
<feature type="compositionally biased region" description="Basic and acidic residues" evidence="1">
    <location>
        <begin position="333"/>
        <end position="359"/>
    </location>
</feature>
<keyword evidence="2" id="KW-0812">Transmembrane</keyword>
<organism evidence="3 4">
    <name type="scientific">Psilocybe cyanescens</name>
    <dbReference type="NCBI Taxonomy" id="93625"/>
    <lineage>
        <taxon>Eukaryota</taxon>
        <taxon>Fungi</taxon>
        <taxon>Dikarya</taxon>
        <taxon>Basidiomycota</taxon>
        <taxon>Agaricomycotina</taxon>
        <taxon>Agaricomycetes</taxon>
        <taxon>Agaricomycetidae</taxon>
        <taxon>Agaricales</taxon>
        <taxon>Agaricineae</taxon>
        <taxon>Strophariaceae</taxon>
        <taxon>Psilocybe</taxon>
    </lineage>
</organism>
<dbReference type="InParanoid" id="A0A409XU02"/>
<feature type="transmembrane region" description="Helical" evidence="2">
    <location>
        <begin position="62"/>
        <end position="81"/>
    </location>
</feature>
<evidence type="ECO:0000313" key="4">
    <source>
        <dbReference type="Proteomes" id="UP000283269"/>
    </source>
</evidence>
<sequence>MSSNTSQPGIINPETPYAFLTPEAAYQTTVSLYVLSGSLAVLCWDVVDNVTNDYKLLFKNKLSLTTAVYFISRIGTLAYAVSATIFETAPTSADCRVFDRVTNAFSSISDSSSALLFFFRIRAVYNQNPRVVVFFFVLWIILLGASITGPVGVIGGNIGQTKYCEDAFAPTYVFSAIIMAVVYDTLVFFAISWRLAKNAHIEMGGIGGGIKVVLLGKYLPMFTKSLLMDGQRYYLLTTISSFLTIIFASIKSVPVPLSTVFATPTLLLTNIMACRVYRNTRFGLFRADDISTANMTRDMPVFNQTQQTGEGSTRGTRHVGGVEISLKSPQLSQREKENRDTAKSRDDLESTADPEKVGC</sequence>
<dbReference type="OrthoDB" id="3038990at2759"/>
<evidence type="ECO:0000256" key="1">
    <source>
        <dbReference type="SAM" id="MobiDB-lite"/>
    </source>
</evidence>